<gene>
    <name evidence="4" type="ORF">Taro_048493</name>
</gene>
<evidence type="ECO:0000256" key="2">
    <source>
        <dbReference type="ARBA" id="ARBA00022729"/>
    </source>
</evidence>
<dbReference type="EMBL" id="NMUH01006566">
    <property type="protein sequence ID" value="MQM15546.1"/>
    <property type="molecule type" value="Genomic_DNA"/>
</dbReference>
<dbReference type="PANTHER" id="PTHR33227:SF6">
    <property type="entry name" value="PROTEIN GRIM REAPER"/>
    <property type="match status" value="1"/>
</dbReference>
<comment type="caution">
    <text evidence="4">The sequence shown here is derived from an EMBL/GenBank/DDBJ whole genome shotgun (WGS) entry which is preliminary data.</text>
</comment>
<evidence type="ECO:0000256" key="3">
    <source>
        <dbReference type="SAM" id="SignalP"/>
    </source>
</evidence>
<organism evidence="4 5">
    <name type="scientific">Colocasia esculenta</name>
    <name type="common">Wild taro</name>
    <name type="synonym">Arum esculentum</name>
    <dbReference type="NCBI Taxonomy" id="4460"/>
    <lineage>
        <taxon>Eukaryota</taxon>
        <taxon>Viridiplantae</taxon>
        <taxon>Streptophyta</taxon>
        <taxon>Embryophyta</taxon>
        <taxon>Tracheophyta</taxon>
        <taxon>Spermatophyta</taxon>
        <taxon>Magnoliopsida</taxon>
        <taxon>Liliopsida</taxon>
        <taxon>Araceae</taxon>
        <taxon>Aroideae</taxon>
        <taxon>Colocasieae</taxon>
        <taxon>Colocasia</taxon>
    </lineage>
</organism>
<feature type="signal peptide" evidence="3">
    <location>
        <begin position="1"/>
        <end position="34"/>
    </location>
</feature>
<dbReference type="PANTHER" id="PTHR33227">
    <property type="entry name" value="STIGMA-SPECIFIC STIG1-LIKE PROTEIN 3"/>
    <property type="match status" value="1"/>
</dbReference>
<evidence type="ECO:0000313" key="5">
    <source>
        <dbReference type="Proteomes" id="UP000652761"/>
    </source>
</evidence>
<feature type="chain" id="PRO_5032976028" evidence="3">
    <location>
        <begin position="35"/>
        <end position="155"/>
    </location>
</feature>
<sequence>MAMTTLPPWRAAIVLSVMVAVPLALFALPGSASAIEEPSPLARRFLLTGRSLRTSPRFPPEKVKRGDSCDAATNNICPGVSVRNGTQLLQCCKTHCRDVLGDRNNCGRCGNRCGFGQLCCGGACTAVAYDENNCGKCGTTCTDEQKCVYGMCGYA</sequence>
<reference evidence="4" key="1">
    <citation type="submission" date="2017-07" db="EMBL/GenBank/DDBJ databases">
        <title>Taro Niue Genome Assembly and Annotation.</title>
        <authorList>
            <person name="Atibalentja N."/>
            <person name="Keating K."/>
            <person name="Fields C.J."/>
        </authorList>
    </citation>
    <scope>NUCLEOTIDE SEQUENCE</scope>
    <source>
        <strain evidence="4">Niue_2</strain>
        <tissue evidence="4">Leaf</tissue>
    </source>
</reference>
<accession>A0A843X8A2</accession>
<keyword evidence="2 3" id="KW-0732">Signal</keyword>
<dbReference type="InterPro" id="IPR006969">
    <property type="entry name" value="Stig-like"/>
</dbReference>
<dbReference type="Proteomes" id="UP000652761">
    <property type="component" value="Unassembled WGS sequence"/>
</dbReference>
<dbReference type="OrthoDB" id="2013942at2759"/>
<comment type="similarity">
    <text evidence="1">Belongs to the STIG1 family.</text>
</comment>
<protein>
    <submittedName>
        <fullName evidence="4">Uncharacterized protein</fullName>
    </submittedName>
</protein>
<evidence type="ECO:0000256" key="1">
    <source>
        <dbReference type="ARBA" id="ARBA00006010"/>
    </source>
</evidence>
<keyword evidence="5" id="KW-1185">Reference proteome</keyword>
<dbReference type="Pfam" id="PF04885">
    <property type="entry name" value="Stig1"/>
    <property type="match status" value="1"/>
</dbReference>
<dbReference type="AlphaFoldDB" id="A0A843X8A2"/>
<name>A0A843X8A2_COLES</name>
<proteinExistence type="inferred from homology"/>
<evidence type="ECO:0000313" key="4">
    <source>
        <dbReference type="EMBL" id="MQM15546.1"/>
    </source>
</evidence>